<dbReference type="EMBL" id="JAFMYW010000010">
    <property type="protein sequence ID" value="MBO0952260.1"/>
    <property type="molecule type" value="Genomic_DNA"/>
</dbReference>
<keyword evidence="2" id="KW-0732">Signal</keyword>
<evidence type="ECO:0000313" key="4">
    <source>
        <dbReference type="Proteomes" id="UP000664628"/>
    </source>
</evidence>
<feature type="signal peptide" evidence="2">
    <location>
        <begin position="1"/>
        <end position="21"/>
    </location>
</feature>
<gene>
    <name evidence="3" type="ORF">J2I46_27000</name>
</gene>
<evidence type="ECO:0000256" key="1">
    <source>
        <dbReference type="SAM" id="MobiDB-lite"/>
    </source>
</evidence>
<organism evidence="3 4">
    <name type="scientific">Fibrella forsythiae</name>
    <dbReference type="NCBI Taxonomy" id="2817061"/>
    <lineage>
        <taxon>Bacteria</taxon>
        <taxon>Pseudomonadati</taxon>
        <taxon>Bacteroidota</taxon>
        <taxon>Cytophagia</taxon>
        <taxon>Cytophagales</taxon>
        <taxon>Spirosomataceae</taxon>
        <taxon>Fibrella</taxon>
    </lineage>
</organism>
<evidence type="ECO:0000256" key="2">
    <source>
        <dbReference type="SAM" id="SignalP"/>
    </source>
</evidence>
<sequence>MKKVMLSAFGLLFVLVQGAHAQAVQQGKAIKKEMKAEKKVAKAEEKRMEARTHKGLEIKGVSDPKTRMKDAERKEAKAEKKELKSDAKLLKASAKALDKKAAKVN</sequence>
<keyword evidence="4" id="KW-1185">Reference proteome</keyword>
<accession>A0ABS3JQH2</accession>
<name>A0ABS3JQH2_9BACT</name>
<protein>
    <submittedName>
        <fullName evidence="3">Uncharacterized protein</fullName>
    </submittedName>
</protein>
<proteinExistence type="predicted"/>
<reference evidence="3 4" key="1">
    <citation type="submission" date="2021-03" db="EMBL/GenBank/DDBJ databases">
        <title>Fibrella sp. HMF5405 genome sequencing and assembly.</title>
        <authorList>
            <person name="Kang H."/>
            <person name="Kim H."/>
            <person name="Bae S."/>
            <person name="Joh K."/>
        </authorList>
    </citation>
    <scope>NUCLEOTIDE SEQUENCE [LARGE SCALE GENOMIC DNA]</scope>
    <source>
        <strain evidence="3 4">HMF5405</strain>
    </source>
</reference>
<dbReference type="Proteomes" id="UP000664628">
    <property type="component" value="Unassembled WGS sequence"/>
</dbReference>
<evidence type="ECO:0000313" key="3">
    <source>
        <dbReference type="EMBL" id="MBO0952260.1"/>
    </source>
</evidence>
<dbReference type="RefSeq" id="WP_207332208.1">
    <property type="nucleotide sequence ID" value="NZ_JAFMYW010000010.1"/>
</dbReference>
<feature type="chain" id="PRO_5045717131" evidence="2">
    <location>
        <begin position="22"/>
        <end position="105"/>
    </location>
</feature>
<feature type="region of interest" description="Disordered" evidence="1">
    <location>
        <begin position="42"/>
        <end position="85"/>
    </location>
</feature>
<comment type="caution">
    <text evidence="3">The sequence shown here is derived from an EMBL/GenBank/DDBJ whole genome shotgun (WGS) entry which is preliminary data.</text>
</comment>